<evidence type="ECO:0000256" key="1">
    <source>
        <dbReference type="SAM" id="MobiDB-lite"/>
    </source>
</evidence>
<organism evidence="3 4">
    <name type="scientific">Streptomyces antimycoticus</name>
    <dbReference type="NCBI Taxonomy" id="68175"/>
    <lineage>
        <taxon>Bacteria</taxon>
        <taxon>Bacillati</taxon>
        <taxon>Actinomycetota</taxon>
        <taxon>Actinomycetes</taxon>
        <taxon>Kitasatosporales</taxon>
        <taxon>Streptomycetaceae</taxon>
        <taxon>Streptomyces</taxon>
        <taxon>Streptomyces violaceusniger group</taxon>
    </lineage>
</organism>
<dbReference type="AlphaFoldDB" id="A0A499VA99"/>
<feature type="domain" description="Integrase catalytic" evidence="2">
    <location>
        <begin position="1"/>
        <end position="78"/>
    </location>
</feature>
<gene>
    <name evidence="3" type="ORF">SSPO_078640</name>
</gene>
<dbReference type="InterPro" id="IPR001584">
    <property type="entry name" value="Integrase_cat-core"/>
</dbReference>
<proteinExistence type="predicted"/>
<name>A0A499VA99_9ACTN</name>
<dbReference type="GO" id="GO:0015074">
    <property type="term" value="P:DNA integration"/>
    <property type="evidence" value="ECO:0007669"/>
    <property type="project" value="InterPro"/>
</dbReference>
<feature type="compositionally biased region" description="Low complexity" evidence="1">
    <location>
        <begin position="49"/>
        <end position="66"/>
    </location>
</feature>
<protein>
    <recommendedName>
        <fullName evidence="2">Integrase catalytic domain-containing protein</fullName>
    </recommendedName>
</protein>
<sequence length="78" mass="8938">MLTDNAWAYSKNTWQQTCRDLRISPRWTRPWRPQTNGKVERFHRTLLDPTPESAATPQPAASPTCPVSTSKRSSQLAR</sequence>
<reference evidence="3 4" key="1">
    <citation type="journal article" date="2020" name="Int. J. Syst. Evol. Microbiol.">
        <title>Reclassification of Streptomyces castelarensis and Streptomyces sporoclivatus as later heterotypic synonyms of Streptomyces antimycoticus.</title>
        <authorList>
            <person name="Komaki H."/>
            <person name="Tamura T."/>
        </authorList>
    </citation>
    <scope>NUCLEOTIDE SEQUENCE [LARGE SCALE GENOMIC DNA]</scope>
    <source>
        <strain evidence="3 4">NBRC 100767</strain>
    </source>
</reference>
<dbReference type="PROSITE" id="PS50994">
    <property type="entry name" value="INTEGRASE"/>
    <property type="match status" value="1"/>
</dbReference>
<dbReference type="GO" id="GO:0003676">
    <property type="term" value="F:nucleic acid binding"/>
    <property type="evidence" value="ECO:0007669"/>
    <property type="project" value="InterPro"/>
</dbReference>
<dbReference type="Gene3D" id="3.30.420.10">
    <property type="entry name" value="Ribonuclease H-like superfamily/Ribonuclease H"/>
    <property type="match status" value="1"/>
</dbReference>
<feature type="region of interest" description="Disordered" evidence="1">
    <location>
        <begin position="47"/>
        <end position="78"/>
    </location>
</feature>
<evidence type="ECO:0000313" key="3">
    <source>
        <dbReference type="EMBL" id="BBJ45146.1"/>
    </source>
</evidence>
<dbReference type="Proteomes" id="UP000463951">
    <property type="component" value="Chromosome"/>
</dbReference>
<dbReference type="EMBL" id="AP019620">
    <property type="protein sequence ID" value="BBJ45146.1"/>
    <property type="molecule type" value="Genomic_DNA"/>
</dbReference>
<dbReference type="SUPFAM" id="SSF53098">
    <property type="entry name" value="Ribonuclease H-like"/>
    <property type="match status" value="1"/>
</dbReference>
<dbReference type="InterPro" id="IPR036397">
    <property type="entry name" value="RNaseH_sf"/>
</dbReference>
<accession>A0A499VA99</accession>
<dbReference type="InterPro" id="IPR012337">
    <property type="entry name" value="RNaseH-like_sf"/>
</dbReference>
<feature type="compositionally biased region" description="Polar residues" evidence="1">
    <location>
        <begin position="67"/>
        <end position="78"/>
    </location>
</feature>
<evidence type="ECO:0000259" key="2">
    <source>
        <dbReference type="PROSITE" id="PS50994"/>
    </source>
</evidence>
<evidence type="ECO:0000313" key="4">
    <source>
        <dbReference type="Proteomes" id="UP000463951"/>
    </source>
</evidence>